<keyword evidence="3" id="KW-1185">Reference proteome</keyword>
<dbReference type="EMBL" id="LSYV01000066">
    <property type="protein sequence ID" value="KXZ44541.1"/>
    <property type="molecule type" value="Genomic_DNA"/>
</dbReference>
<evidence type="ECO:0000313" key="3">
    <source>
        <dbReference type="Proteomes" id="UP000075714"/>
    </source>
</evidence>
<accession>A0A150G3Z3</accession>
<name>A0A150G3Z3_GONPE</name>
<dbReference type="OrthoDB" id="10529450at2759"/>
<protein>
    <submittedName>
        <fullName evidence="2">Uncharacterized protein</fullName>
    </submittedName>
</protein>
<dbReference type="AlphaFoldDB" id="A0A150G3Z3"/>
<comment type="caution">
    <text evidence="2">The sequence shown here is derived from an EMBL/GenBank/DDBJ whole genome shotgun (WGS) entry which is preliminary data.</text>
</comment>
<reference evidence="3" key="1">
    <citation type="journal article" date="2016" name="Nat. Commun.">
        <title>The Gonium pectorale genome demonstrates co-option of cell cycle regulation during the evolution of multicellularity.</title>
        <authorList>
            <person name="Hanschen E.R."/>
            <person name="Marriage T.N."/>
            <person name="Ferris P.J."/>
            <person name="Hamaji T."/>
            <person name="Toyoda A."/>
            <person name="Fujiyama A."/>
            <person name="Neme R."/>
            <person name="Noguchi H."/>
            <person name="Minakuchi Y."/>
            <person name="Suzuki M."/>
            <person name="Kawai-Toyooka H."/>
            <person name="Smith D.R."/>
            <person name="Sparks H."/>
            <person name="Anderson J."/>
            <person name="Bakaric R."/>
            <person name="Luria V."/>
            <person name="Karger A."/>
            <person name="Kirschner M.W."/>
            <person name="Durand P.M."/>
            <person name="Michod R.E."/>
            <person name="Nozaki H."/>
            <person name="Olson B.J."/>
        </authorList>
    </citation>
    <scope>NUCLEOTIDE SEQUENCE [LARGE SCALE GENOMIC DNA]</scope>
    <source>
        <strain evidence="3">NIES-2863</strain>
    </source>
</reference>
<evidence type="ECO:0000313" key="2">
    <source>
        <dbReference type="EMBL" id="KXZ44541.1"/>
    </source>
</evidence>
<feature type="compositionally biased region" description="Basic and acidic residues" evidence="1">
    <location>
        <begin position="92"/>
        <end position="104"/>
    </location>
</feature>
<evidence type="ECO:0000256" key="1">
    <source>
        <dbReference type="SAM" id="MobiDB-lite"/>
    </source>
</evidence>
<dbReference type="STRING" id="33097.A0A150G3Z3"/>
<gene>
    <name evidence="2" type="ORF">GPECTOR_65g159</name>
</gene>
<organism evidence="2 3">
    <name type="scientific">Gonium pectorale</name>
    <name type="common">Green alga</name>
    <dbReference type="NCBI Taxonomy" id="33097"/>
    <lineage>
        <taxon>Eukaryota</taxon>
        <taxon>Viridiplantae</taxon>
        <taxon>Chlorophyta</taxon>
        <taxon>core chlorophytes</taxon>
        <taxon>Chlorophyceae</taxon>
        <taxon>CS clade</taxon>
        <taxon>Chlamydomonadales</taxon>
        <taxon>Volvocaceae</taxon>
        <taxon>Gonium</taxon>
    </lineage>
</organism>
<dbReference type="Proteomes" id="UP000075714">
    <property type="component" value="Unassembled WGS sequence"/>
</dbReference>
<sequence length="104" mass="10549">MATMSIMGNKALPAKVVSSARTATPVPVPIVAGTRWLASGAAARSAAGRPLRNALAAATTPSVPGQYLEGAGGDPELAAFQRLQQSVPRPTAAEEARTVLDQGK</sequence>
<feature type="region of interest" description="Disordered" evidence="1">
    <location>
        <begin position="85"/>
        <end position="104"/>
    </location>
</feature>
<proteinExistence type="predicted"/>